<dbReference type="Proteomes" id="UP000095284">
    <property type="component" value="Unplaced"/>
</dbReference>
<proteinExistence type="predicted"/>
<dbReference type="EMBL" id="CAJFDI010000005">
    <property type="protein sequence ID" value="CAD5233212.1"/>
    <property type="molecule type" value="Genomic_DNA"/>
</dbReference>
<keyword evidence="4" id="KW-1185">Reference proteome</keyword>
<keyword evidence="1" id="KW-0472">Membrane</keyword>
<evidence type="ECO:0000256" key="1">
    <source>
        <dbReference type="SAM" id="Phobius"/>
    </source>
</evidence>
<keyword evidence="1" id="KW-0812">Transmembrane</keyword>
<dbReference type="EMBL" id="CAJFCV020000005">
    <property type="protein sequence ID" value="CAG9126890.1"/>
    <property type="molecule type" value="Genomic_DNA"/>
</dbReference>
<dbReference type="OrthoDB" id="6285987at2759"/>
<evidence type="ECO:0000313" key="2">
    <source>
        <dbReference type="EMBL" id="CAD5233212.1"/>
    </source>
</evidence>
<dbReference type="Proteomes" id="UP000659654">
    <property type="component" value="Unassembled WGS sequence"/>
</dbReference>
<organism evidence="3 5">
    <name type="scientific">Bursaphelenchus xylophilus</name>
    <name type="common">Pinewood nematode worm</name>
    <name type="synonym">Aphelenchoides xylophilus</name>
    <dbReference type="NCBI Taxonomy" id="6326"/>
    <lineage>
        <taxon>Eukaryota</taxon>
        <taxon>Metazoa</taxon>
        <taxon>Ecdysozoa</taxon>
        <taxon>Nematoda</taxon>
        <taxon>Chromadorea</taxon>
        <taxon>Rhabditida</taxon>
        <taxon>Tylenchina</taxon>
        <taxon>Tylenchomorpha</taxon>
        <taxon>Aphelenchoidea</taxon>
        <taxon>Aphelenchoididae</taxon>
        <taxon>Bursaphelenchus</taxon>
    </lineage>
</organism>
<reference evidence="5" key="1">
    <citation type="submission" date="2016-11" db="UniProtKB">
        <authorList>
            <consortium name="WormBaseParasite"/>
        </authorList>
    </citation>
    <scope>IDENTIFICATION</scope>
</reference>
<protein>
    <submittedName>
        <fullName evidence="2">(pine wood nematode) hypothetical protein</fullName>
    </submittedName>
</protein>
<feature type="transmembrane region" description="Helical" evidence="1">
    <location>
        <begin position="35"/>
        <end position="53"/>
    </location>
</feature>
<evidence type="ECO:0000313" key="4">
    <source>
        <dbReference type="Proteomes" id="UP000659654"/>
    </source>
</evidence>
<evidence type="ECO:0000313" key="3">
    <source>
        <dbReference type="Proteomes" id="UP000095284"/>
    </source>
</evidence>
<accession>A0A1I7SAQ4</accession>
<name>A0A1I7SAQ4_BURXY</name>
<reference evidence="2" key="2">
    <citation type="submission" date="2020-09" db="EMBL/GenBank/DDBJ databases">
        <authorList>
            <person name="Kikuchi T."/>
        </authorList>
    </citation>
    <scope>NUCLEOTIDE SEQUENCE</scope>
    <source>
        <strain evidence="2">Ka4C1</strain>
    </source>
</reference>
<dbReference type="WBParaSite" id="BXY_1010100.1">
    <property type="protein sequence ID" value="BXY_1010100.1"/>
    <property type="gene ID" value="BXY_1010100"/>
</dbReference>
<dbReference type="AlphaFoldDB" id="A0A1I7SAQ4"/>
<evidence type="ECO:0000313" key="5">
    <source>
        <dbReference type="WBParaSite" id="BXY_1010100.1"/>
    </source>
</evidence>
<dbReference type="Proteomes" id="UP000582659">
    <property type="component" value="Unassembled WGS sequence"/>
</dbReference>
<sequence>MMISACLRNRSSSLSQFLLLFPGRSIFAVGNLLRRYILLILTAFIIISLFSPWQRHKPPVRYFAILSSDLNLYYLIHIPLVVQHWKNLGADSLLFITLKQDEEIDSAAQLVIDFAEYLGAHVTKYYNNTISAGQFAQTLRTFAAGDAFAHKLNPDNTIFITTDVDFFPSNLTHHIPKLDKGKEIMFYDKDCCGYLKWKDTRFEMFAMTSVGMTLRRWREIIDLPSKPIDSQFIETYVNATFDNTISQQDHFWKWYLDQQFFGYKMHLWIEKHPREYENITETFKRGERLERKFWPADEVLESVEDTWKHYESAHVAPGIFMENVWIKNLVLYKKIFPKEQLEQISSFREHIVKLINVTETMSRHYHPEQNDTYWRSTFHQEGMLNDGREAPKHKPLAVA</sequence>
<gene>
    <name evidence="2" type="ORF">BXYJ_LOCUS13303</name>
</gene>
<keyword evidence="1" id="KW-1133">Transmembrane helix</keyword>